<reference evidence="1" key="1">
    <citation type="submission" date="2019-05" db="EMBL/GenBank/DDBJ databases">
        <title>Revised genome assembly of Burkholderiaceae (previously Ralstonia) sp. PBA.</title>
        <authorList>
            <person name="Gan H.M."/>
        </authorList>
    </citation>
    <scope>NUCLEOTIDE SEQUENCE</scope>
    <source>
        <strain evidence="1">PBA</strain>
    </source>
</reference>
<protein>
    <submittedName>
        <fullName evidence="1">Class I SAM-dependent RNA methyltransferase</fullName>
    </submittedName>
</protein>
<gene>
    <name evidence="1" type="ORF">MW7_015340</name>
</gene>
<evidence type="ECO:0000313" key="2">
    <source>
        <dbReference type="Proteomes" id="UP000004277"/>
    </source>
</evidence>
<evidence type="ECO:0000313" key="1">
    <source>
        <dbReference type="EMBL" id="TMS56464.1"/>
    </source>
</evidence>
<organism evidence="1 2">
    <name type="scientific">Imbroritus primus</name>
    <dbReference type="NCBI Taxonomy" id="3058603"/>
    <lineage>
        <taxon>Bacteria</taxon>
        <taxon>Pseudomonadati</taxon>
        <taxon>Pseudomonadota</taxon>
        <taxon>Betaproteobacteria</taxon>
        <taxon>Burkholderiales</taxon>
        <taxon>Burkholderiaceae</taxon>
        <taxon>Imbroritus</taxon>
    </lineage>
</organism>
<keyword evidence="1" id="KW-0808">Transferase</keyword>
<comment type="caution">
    <text evidence="1">The sequence shown here is derived from an EMBL/GenBank/DDBJ whole genome shotgun (WGS) entry which is preliminary data.</text>
</comment>
<keyword evidence="2" id="KW-1185">Reference proteome</keyword>
<dbReference type="EMBL" id="AKCV02000026">
    <property type="protein sequence ID" value="TMS56464.1"/>
    <property type="molecule type" value="Genomic_DNA"/>
</dbReference>
<accession>A0ACD3SJP2</accession>
<dbReference type="Proteomes" id="UP000004277">
    <property type="component" value="Unassembled WGS sequence"/>
</dbReference>
<name>A0ACD3SJP2_9BURK</name>
<sequence length="425" mass="46760">MSHSFFVPCPRGLEEALAAELREIAARPEVVRHAPFAVHAGQTGGVAFSGVPAAAYAVNLHARIANRVLLRLAAQGYRNENDIYGLALAQRWEDHITPDQTIRVDVTAHQSPLRSLNFTALRIKDGICDRMRDKRGARPSVDTASPDARIFAHLTATDCTLYLDTSGDPLFKRGWRQEKGEAPLKETLAAGILRLSGWQPEQPFYDPMCGSGTFLIEAAQIALNHAPGAARSFAFEWLGGFQPAPWQALREAEAAGRCKPQQLLIAGSDISTDMLAITHDNWARAGLPGAAPLKQVDARFVKPPFETPGVVLMNPPYGTRIAVRGARRARPDEQSDERADVVPMNPREEEAANQFASAFATTLKQHFAGWTAYIFTGDLSMPRRMRLKESRRTPLFNGPIECRLFRFEMVRGGMRNGAAEAPSAR</sequence>
<keyword evidence="1" id="KW-0489">Methyltransferase</keyword>
<proteinExistence type="predicted"/>